<dbReference type="GO" id="GO:0016787">
    <property type="term" value="F:hydrolase activity"/>
    <property type="evidence" value="ECO:0007669"/>
    <property type="project" value="UniProtKB-KW"/>
</dbReference>
<comment type="caution">
    <text evidence="7">The sequence shown here is derived from an EMBL/GenBank/DDBJ whole genome shotgun (WGS) entry which is preliminary data.</text>
</comment>
<dbReference type="Pfam" id="PF04408">
    <property type="entry name" value="WHD_HA2"/>
    <property type="match status" value="1"/>
</dbReference>
<dbReference type="Gene3D" id="1.20.120.1080">
    <property type="match status" value="1"/>
</dbReference>
<dbReference type="Pfam" id="PF00271">
    <property type="entry name" value="Helicase_C"/>
    <property type="match status" value="1"/>
</dbReference>
<reference evidence="7" key="1">
    <citation type="journal article" date="2024" name="Gigascience">
        <title>Chromosome-level genome of the poultry shaft louse Menopon gallinae provides insight into the host-switching and adaptive evolution of parasitic lice.</title>
        <authorList>
            <person name="Xu Y."/>
            <person name="Ma L."/>
            <person name="Liu S."/>
            <person name="Liang Y."/>
            <person name="Liu Q."/>
            <person name="He Z."/>
            <person name="Tian L."/>
            <person name="Duan Y."/>
            <person name="Cai W."/>
            <person name="Li H."/>
            <person name="Song F."/>
        </authorList>
    </citation>
    <scope>NUCLEOTIDE SEQUENCE</scope>
    <source>
        <strain evidence="7">Cailab_2023a</strain>
    </source>
</reference>
<organism evidence="7">
    <name type="scientific">Menopon gallinae</name>
    <name type="common">poultry shaft louse</name>
    <dbReference type="NCBI Taxonomy" id="328185"/>
    <lineage>
        <taxon>Eukaryota</taxon>
        <taxon>Metazoa</taxon>
        <taxon>Ecdysozoa</taxon>
        <taxon>Arthropoda</taxon>
        <taxon>Hexapoda</taxon>
        <taxon>Insecta</taxon>
        <taxon>Pterygota</taxon>
        <taxon>Neoptera</taxon>
        <taxon>Paraneoptera</taxon>
        <taxon>Psocodea</taxon>
        <taxon>Troctomorpha</taxon>
        <taxon>Phthiraptera</taxon>
        <taxon>Amblycera</taxon>
        <taxon>Menoponidae</taxon>
        <taxon>Menopon</taxon>
    </lineage>
</organism>
<dbReference type="SUPFAM" id="SSF52540">
    <property type="entry name" value="P-loop containing nucleoside triphosphate hydrolases"/>
    <property type="match status" value="1"/>
</dbReference>
<dbReference type="CDD" id="cd18791">
    <property type="entry name" value="SF2_C_RHA"/>
    <property type="match status" value="1"/>
</dbReference>
<feature type="domain" description="Helicase ATP-binding" evidence="5">
    <location>
        <begin position="1"/>
        <end position="78"/>
    </location>
</feature>
<dbReference type="PROSITE" id="PS00690">
    <property type="entry name" value="DEAH_ATP_HELICASE"/>
    <property type="match status" value="1"/>
</dbReference>
<dbReference type="PROSITE" id="PS51194">
    <property type="entry name" value="HELICASE_CTER"/>
    <property type="match status" value="1"/>
</dbReference>
<dbReference type="PANTHER" id="PTHR18934">
    <property type="entry name" value="ATP-DEPENDENT RNA HELICASE"/>
    <property type="match status" value="1"/>
</dbReference>
<dbReference type="AlphaFoldDB" id="A0AAW2HVN9"/>
<sequence>MTEGILMREIMSDPLLRQYSVIILDEAHERTVHTDIIMGLMKKILKKNTTLKLIVSSATVDAEEMQYFFNFNRTKDKEKDTSVIMSVPGRMYSTDIYYCKEPVPDYVKAVVDTVLKIHQTEGHGDILGFLTGQEEVERAVALLREGNTKSKNGLRLQVLPMHGSLPNSEQLKVFRPAEQDHRKVIIATNIAETSVTINGIVYVVDCGFVKMRWFNPDTFTDSLVVVPISKSSAQQRAGRAGRMRTGKVFRLYSEAEYEKLPDSTCCEMQRTDLSLAVLHLKALGIDNVLRFNFPAPPPAKNLAAAMELLFALGAIDEDGKLTPLGSNMAEFPMHPLYSKMLLTSGEFGCSEEILTIVSALQVQTIFTKPVSGAAAIKARVAHRKFEVAEGDLLTLLNAYNAYIKMGKRKDFCHRHFLNHRGLKRVTEIRDKMEKLLVKFGVPIVTAKGNGEMVLRAITGGLFQNAAYFHHSGVYKSIRGDQDLHVHPSSVLYTLEQAQWVLFCDLISTNKQYIKNLTVVKPDWLEELAPHFYQKGFRIF</sequence>
<evidence type="ECO:0000259" key="6">
    <source>
        <dbReference type="PROSITE" id="PS51194"/>
    </source>
</evidence>
<dbReference type="SMART" id="SM00490">
    <property type="entry name" value="HELICc"/>
    <property type="match status" value="1"/>
</dbReference>
<evidence type="ECO:0000256" key="4">
    <source>
        <dbReference type="ARBA" id="ARBA00022840"/>
    </source>
</evidence>
<dbReference type="PANTHER" id="PTHR18934:SF136">
    <property type="entry name" value="ATP-DEPENDENT RNA HELICASE DHX35-RELATED"/>
    <property type="match status" value="1"/>
</dbReference>
<dbReference type="InterPro" id="IPR011709">
    <property type="entry name" value="DEAD-box_helicase_OB_fold"/>
</dbReference>
<dbReference type="InterPro" id="IPR014001">
    <property type="entry name" value="Helicase_ATP-bd"/>
</dbReference>
<dbReference type="EC" id="3.6.4.13" evidence="1"/>
<evidence type="ECO:0000313" key="7">
    <source>
        <dbReference type="EMBL" id="KAL0273842.1"/>
    </source>
</evidence>
<dbReference type="FunFam" id="3.40.50.300:FF:000767">
    <property type="entry name" value="Putative ATP-dependent RNA helicase DHX35"/>
    <property type="match status" value="1"/>
</dbReference>
<dbReference type="InterPro" id="IPR002464">
    <property type="entry name" value="DNA/RNA_helicase_DEAH_CS"/>
</dbReference>
<feature type="domain" description="Helicase C-terminal" evidence="6">
    <location>
        <begin position="109"/>
        <end position="284"/>
    </location>
</feature>
<dbReference type="InterPro" id="IPR001650">
    <property type="entry name" value="Helicase_C-like"/>
</dbReference>
<evidence type="ECO:0000256" key="1">
    <source>
        <dbReference type="ARBA" id="ARBA00012552"/>
    </source>
</evidence>
<dbReference type="InterPro" id="IPR027417">
    <property type="entry name" value="P-loop_NTPase"/>
</dbReference>
<evidence type="ECO:0000256" key="2">
    <source>
        <dbReference type="ARBA" id="ARBA00022741"/>
    </source>
</evidence>
<dbReference type="GO" id="GO:0003723">
    <property type="term" value="F:RNA binding"/>
    <property type="evidence" value="ECO:0007669"/>
    <property type="project" value="TreeGrafter"/>
</dbReference>
<keyword evidence="3" id="KW-0378">Hydrolase</keyword>
<gene>
    <name evidence="7" type="ORF">PYX00_006419</name>
</gene>
<dbReference type="InterPro" id="IPR007502">
    <property type="entry name" value="Helicase-assoc_dom"/>
</dbReference>
<dbReference type="EMBL" id="JARGDH010000003">
    <property type="protein sequence ID" value="KAL0273842.1"/>
    <property type="molecule type" value="Genomic_DNA"/>
</dbReference>
<evidence type="ECO:0000256" key="3">
    <source>
        <dbReference type="ARBA" id="ARBA00022801"/>
    </source>
</evidence>
<keyword evidence="2" id="KW-0547">Nucleotide-binding</keyword>
<dbReference type="SMART" id="SM00847">
    <property type="entry name" value="HA2"/>
    <property type="match status" value="1"/>
</dbReference>
<dbReference type="Pfam" id="PF07717">
    <property type="entry name" value="OB_NTP_bind"/>
    <property type="match status" value="1"/>
</dbReference>
<keyword evidence="4" id="KW-0067">ATP-binding</keyword>
<proteinExistence type="predicted"/>
<evidence type="ECO:0000259" key="5">
    <source>
        <dbReference type="PROSITE" id="PS51192"/>
    </source>
</evidence>
<dbReference type="Gene3D" id="3.40.50.300">
    <property type="entry name" value="P-loop containing nucleotide triphosphate hydrolases"/>
    <property type="match status" value="2"/>
</dbReference>
<dbReference type="GO" id="GO:0003724">
    <property type="term" value="F:RNA helicase activity"/>
    <property type="evidence" value="ECO:0007669"/>
    <property type="project" value="UniProtKB-EC"/>
</dbReference>
<dbReference type="GO" id="GO:0005524">
    <property type="term" value="F:ATP binding"/>
    <property type="evidence" value="ECO:0007669"/>
    <property type="project" value="UniProtKB-KW"/>
</dbReference>
<protein>
    <recommendedName>
        <fullName evidence="1">RNA helicase</fullName>
        <ecNumber evidence="1">3.6.4.13</ecNumber>
    </recommendedName>
</protein>
<name>A0AAW2HVN9_9NEOP</name>
<dbReference type="InterPro" id="IPR048333">
    <property type="entry name" value="HA2_WH"/>
</dbReference>
<dbReference type="GO" id="GO:0071013">
    <property type="term" value="C:catalytic step 2 spliceosome"/>
    <property type="evidence" value="ECO:0007669"/>
    <property type="project" value="TreeGrafter"/>
</dbReference>
<accession>A0AAW2HVN9</accession>
<dbReference type="Pfam" id="PF21010">
    <property type="entry name" value="HA2_C"/>
    <property type="match status" value="1"/>
</dbReference>
<dbReference type="PROSITE" id="PS51192">
    <property type="entry name" value="HELICASE_ATP_BIND_1"/>
    <property type="match status" value="1"/>
</dbReference>